<comment type="subcellular location">
    <subcellularLocation>
        <location evidence="8">Cytoplasm</location>
    </subcellularLocation>
</comment>
<feature type="binding site" evidence="8">
    <location>
        <begin position="9"/>
        <end position="16"/>
    </location>
    <ligand>
        <name>ATP</name>
        <dbReference type="ChEBI" id="CHEBI:30616"/>
    </ligand>
</feature>
<dbReference type="SUPFAM" id="SSF57716">
    <property type="entry name" value="Glucocorticoid receptor-like (DNA-binding domain)"/>
    <property type="match status" value="1"/>
</dbReference>
<keyword evidence="8" id="KW-0862">Zinc</keyword>
<evidence type="ECO:0000256" key="11">
    <source>
        <dbReference type="RuleBase" id="RU000544"/>
    </source>
</evidence>
<reference evidence="13" key="1">
    <citation type="journal article" date="2015" name="PeerJ">
        <title>First genomic representation of candidate bacterial phylum KSB3 points to enhanced environmental sensing as a trigger of wastewater bulking.</title>
        <authorList>
            <person name="Sekiguchi Y."/>
            <person name="Ohashi A."/>
            <person name="Parks D.H."/>
            <person name="Yamauchi T."/>
            <person name="Tyson G.W."/>
            <person name="Hugenholtz P."/>
        </authorList>
    </citation>
    <scope>NUCLEOTIDE SEQUENCE [LARGE SCALE GENOMIC DNA]</scope>
</reference>
<dbReference type="GO" id="GO:0008270">
    <property type="term" value="F:zinc ion binding"/>
    <property type="evidence" value="ECO:0007669"/>
    <property type="project" value="UniProtKB-UniRule"/>
</dbReference>
<dbReference type="GO" id="GO:0005524">
    <property type="term" value="F:ATP binding"/>
    <property type="evidence" value="ECO:0007669"/>
    <property type="project" value="UniProtKB-UniRule"/>
</dbReference>
<evidence type="ECO:0000256" key="3">
    <source>
        <dbReference type="ARBA" id="ARBA00022634"/>
    </source>
</evidence>
<evidence type="ECO:0000256" key="6">
    <source>
        <dbReference type="ARBA" id="ARBA00022777"/>
    </source>
</evidence>
<name>A0A081C8P1_VECG1</name>
<dbReference type="NCBIfam" id="NF003296">
    <property type="entry name" value="PRK04296.1-1"/>
    <property type="match status" value="1"/>
</dbReference>
<feature type="binding site" evidence="8">
    <location>
        <position position="141"/>
    </location>
    <ligand>
        <name>Zn(2+)</name>
        <dbReference type="ChEBI" id="CHEBI:29105"/>
    </ligand>
</feature>
<evidence type="ECO:0000313" key="14">
    <source>
        <dbReference type="Proteomes" id="UP000030661"/>
    </source>
</evidence>
<evidence type="ECO:0000256" key="12">
    <source>
        <dbReference type="RuleBase" id="RU004165"/>
    </source>
</evidence>
<proteinExistence type="inferred from homology"/>
<dbReference type="Gene3D" id="3.30.60.20">
    <property type="match status" value="1"/>
</dbReference>
<evidence type="ECO:0000256" key="8">
    <source>
        <dbReference type="HAMAP-Rule" id="MF_00124"/>
    </source>
</evidence>
<keyword evidence="4 8" id="KW-0808">Transferase</keyword>
<feature type="binding site" evidence="8">
    <location>
        <position position="171"/>
    </location>
    <ligand>
        <name>Zn(2+)</name>
        <dbReference type="ChEBI" id="CHEBI:29105"/>
    </ligand>
</feature>
<evidence type="ECO:0000256" key="4">
    <source>
        <dbReference type="ARBA" id="ARBA00022679"/>
    </source>
</evidence>
<dbReference type="InterPro" id="IPR027417">
    <property type="entry name" value="P-loop_NTPase"/>
</dbReference>
<dbReference type="eggNOG" id="COG1435">
    <property type="taxonomic scope" value="Bacteria"/>
</dbReference>
<dbReference type="STRING" id="1499967.U27_00844"/>
<accession>A0A081C8P1</accession>
<keyword evidence="5 8" id="KW-0547">Nucleotide-binding</keyword>
<keyword evidence="14" id="KW-1185">Reference proteome</keyword>
<keyword evidence="8" id="KW-0963">Cytoplasm</keyword>
<dbReference type="GO" id="GO:0071897">
    <property type="term" value="P:DNA biosynthetic process"/>
    <property type="evidence" value="ECO:0007669"/>
    <property type="project" value="UniProtKB-KW"/>
</dbReference>
<comment type="subunit">
    <text evidence="8">Homotetramer.</text>
</comment>
<evidence type="ECO:0000313" key="13">
    <source>
        <dbReference type="EMBL" id="GAK60946.1"/>
    </source>
</evidence>
<comment type="catalytic activity">
    <reaction evidence="8 11">
        <text>thymidine + ATP = dTMP + ADP + H(+)</text>
        <dbReference type="Rhea" id="RHEA:19129"/>
        <dbReference type="ChEBI" id="CHEBI:15378"/>
        <dbReference type="ChEBI" id="CHEBI:17748"/>
        <dbReference type="ChEBI" id="CHEBI:30616"/>
        <dbReference type="ChEBI" id="CHEBI:63528"/>
        <dbReference type="ChEBI" id="CHEBI:456216"/>
        <dbReference type="EC" id="2.7.1.21"/>
    </reaction>
</comment>
<comment type="similarity">
    <text evidence="1 8 12">Belongs to the thymidine kinase family.</text>
</comment>
<dbReference type="GO" id="GO:0004797">
    <property type="term" value="F:thymidine kinase activity"/>
    <property type="evidence" value="ECO:0007669"/>
    <property type="project" value="UniProtKB-UniRule"/>
</dbReference>
<dbReference type="HOGENOM" id="CLU_064400_3_0_0"/>
<evidence type="ECO:0000256" key="2">
    <source>
        <dbReference type="ARBA" id="ARBA00012118"/>
    </source>
</evidence>
<evidence type="ECO:0000256" key="5">
    <source>
        <dbReference type="ARBA" id="ARBA00022741"/>
    </source>
</evidence>
<dbReference type="EMBL" id="DF820476">
    <property type="protein sequence ID" value="GAK60946.1"/>
    <property type="molecule type" value="Genomic_DNA"/>
</dbReference>
<feature type="active site" description="Proton acceptor" evidence="8 9">
    <location>
        <position position="82"/>
    </location>
</feature>
<dbReference type="GO" id="GO:0046104">
    <property type="term" value="P:thymidine metabolic process"/>
    <property type="evidence" value="ECO:0007669"/>
    <property type="project" value="TreeGrafter"/>
</dbReference>
<feature type="binding site" evidence="8">
    <location>
        <begin position="81"/>
        <end position="84"/>
    </location>
    <ligand>
        <name>ATP</name>
        <dbReference type="ChEBI" id="CHEBI:30616"/>
    </ligand>
</feature>
<keyword evidence="3 8" id="KW-0237">DNA synthesis</keyword>
<dbReference type="Pfam" id="PF00265">
    <property type="entry name" value="TK"/>
    <property type="match status" value="1"/>
</dbReference>
<gene>
    <name evidence="8" type="primary">tdk</name>
    <name evidence="13" type="ORF">U27_00844</name>
</gene>
<feature type="binding site" evidence="8">
    <location>
        <position position="138"/>
    </location>
    <ligand>
        <name>Zn(2+)</name>
        <dbReference type="ChEBI" id="CHEBI:29105"/>
    </ligand>
</feature>
<dbReference type="Gene3D" id="3.40.50.300">
    <property type="entry name" value="P-loop containing nucleotide triphosphate hydrolases"/>
    <property type="match status" value="1"/>
</dbReference>
<dbReference type="SUPFAM" id="SSF52540">
    <property type="entry name" value="P-loop containing nucleoside triphosphate hydrolases"/>
    <property type="match status" value="1"/>
</dbReference>
<dbReference type="PIRSF" id="PIRSF035805">
    <property type="entry name" value="TK_cell"/>
    <property type="match status" value="1"/>
</dbReference>
<sequence>MGKVEVIAGSMFSGKTEELIRRLTRAEIAKQKVVVFKPAIDNRYSDHHIVSHDISKMPCMTINTADEILPNIGKATVIGIDEAQFFDESIINVVNQLAERGKRVILAGCEMYSSGEPFGQMGALMCIAEEVTKLRAVCMVCGEEAYISYRKERPQNGNILIGNSDIYEARCRKCAHLNGKSQLSGDLN</sequence>
<dbReference type="Proteomes" id="UP000030661">
    <property type="component" value="Unassembled WGS sequence"/>
</dbReference>
<evidence type="ECO:0000256" key="9">
    <source>
        <dbReference type="PIRSR" id="PIRSR035805-1"/>
    </source>
</evidence>
<evidence type="ECO:0000256" key="1">
    <source>
        <dbReference type="ARBA" id="ARBA00007587"/>
    </source>
</evidence>
<evidence type="ECO:0000256" key="10">
    <source>
        <dbReference type="PIRSR" id="PIRSR035805-2"/>
    </source>
</evidence>
<dbReference type="GO" id="GO:0005829">
    <property type="term" value="C:cytosol"/>
    <property type="evidence" value="ECO:0007669"/>
    <property type="project" value="TreeGrafter"/>
</dbReference>
<dbReference type="EC" id="2.7.1.21" evidence="2 8"/>
<feature type="binding site" evidence="10">
    <location>
        <position position="167"/>
    </location>
    <ligand>
        <name>substrate</name>
    </ligand>
</feature>
<evidence type="ECO:0000256" key="7">
    <source>
        <dbReference type="ARBA" id="ARBA00022840"/>
    </source>
</evidence>
<feature type="binding site" evidence="8">
    <location>
        <position position="174"/>
    </location>
    <ligand>
        <name>Zn(2+)</name>
        <dbReference type="ChEBI" id="CHEBI:29105"/>
    </ligand>
</feature>
<dbReference type="PANTHER" id="PTHR11441:SF0">
    <property type="entry name" value="THYMIDINE KINASE, CYTOSOLIC"/>
    <property type="match status" value="1"/>
</dbReference>
<keyword evidence="7 8" id="KW-0067">ATP-binding</keyword>
<dbReference type="HAMAP" id="MF_00124">
    <property type="entry name" value="Thymidine_kinase"/>
    <property type="match status" value="1"/>
</dbReference>
<keyword evidence="8" id="KW-0479">Metal-binding</keyword>
<keyword evidence="6 8" id="KW-0418">Kinase</keyword>
<dbReference type="AlphaFoldDB" id="A0A081C8P1"/>
<dbReference type="InterPro" id="IPR001267">
    <property type="entry name" value="Thymidine_kinase"/>
</dbReference>
<protein>
    <recommendedName>
        <fullName evidence="2 8">Thymidine kinase</fullName>
        <ecNumber evidence="2 8">2.7.1.21</ecNumber>
    </recommendedName>
</protein>
<feature type="binding site" evidence="10">
    <location>
        <begin position="159"/>
        <end position="162"/>
    </location>
    <ligand>
        <name>substrate</name>
    </ligand>
</feature>
<dbReference type="PANTHER" id="PTHR11441">
    <property type="entry name" value="THYMIDINE KINASE"/>
    <property type="match status" value="1"/>
</dbReference>
<organism evidence="13">
    <name type="scientific">Vecturithrix granuli</name>
    <dbReference type="NCBI Taxonomy" id="1499967"/>
    <lineage>
        <taxon>Bacteria</taxon>
        <taxon>Candidatus Moduliflexota</taxon>
        <taxon>Candidatus Vecturitrichia</taxon>
        <taxon>Candidatus Vecturitrichales</taxon>
        <taxon>Candidatus Vecturitrichaceae</taxon>
        <taxon>Candidatus Vecturithrix</taxon>
    </lineage>
</organism>